<sequence length="231" mass="25409">MFRDIFERVWWASLEPFLCSIHELSLDCQETDYTSTDNRGIFAGLPGLAVLKLAWPERRWGWEEPKRDKFKAGTECLLTNCLKSDGPPVLSLRVIIITAISMQARIPGHLPNLEQLVIFSEGRAELSFEDPEATILALKKFHAFGQPLKPDGMDILRMSTALAGTGRALGGASAQKAGKGFRCGSSCLYLRPAAAEALPMQRLYDLVAGHAILCRCGACFDCLSRAGHLEL</sequence>
<gene>
    <name evidence="1" type="ORF">CVIRNUC_011029</name>
</gene>
<reference evidence="1 2" key="1">
    <citation type="submission" date="2023-10" db="EMBL/GenBank/DDBJ databases">
        <authorList>
            <person name="Maclean D."/>
            <person name="Macfadyen A."/>
        </authorList>
    </citation>
    <scope>NUCLEOTIDE SEQUENCE [LARGE SCALE GENOMIC DNA]</scope>
</reference>
<keyword evidence="2" id="KW-1185">Reference proteome</keyword>
<protein>
    <submittedName>
        <fullName evidence="1">Uncharacterized protein</fullName>
    </submittedName>
</protein>
<organism evidence="1 2">
    <name type="scientific">Coccomyxa viridis</name>
    <dbReference type="NCBI Taxonomy" id="1274662"/>
    <lineage>
        <taxon>Eukaryota</taxon>
        <taxon>Viridiplantae</taxon>
        <taxon>Chlorophyta</taxon>
        <taxon>core chlorophytes</taxon>
        <taxon>Trebouxiophyceae</taxon>
        <taxon>Trebouxiophyceae incertae sedis</taxon>
        <taxon>Coccomyxaceae</taxon>
        <taxon>Coccomyxa</taxon>
    </lineage>
</organism>
<name>A0AAV1IM86_9CHLO</name>
<dbReference type="Proteomes" id="UP001314263">
    <property type="component" value="Unassembled WGS sequence"/>
</dbReference>
<evidence type="ECO:0000313" key="2">
    <source>
        <dbReference type="Proteomes" id="UP001314263"/>
    </source>
</evidence>
<evidence type="ECO:0000313" key="1">
    <source>
        <dbReference type="EMBL" id="CAK0787807.1"/>
    </source>
</evidence>
<proteinExistence type="predicted"/>
<comment type="caution">
    <text evidence="1">The sequence shown here is derived from an EMBL/GenBank/DDBJ whole genome shotgun (WGS) entry which is preliminary data.</text>
</comment>
<dbReference type="EMBL" id="CAUYUE010000018">
    <property type="protein sequence ID" value="CAK0787807.1"/>
    <property type="molecule type" value="Genomic_DNA"/>
</dbReference>
<dbReference type="AlphaFoldDB" id="A0AAV1IM86"/>
<accession>A0AAV1IM86</accession>